<dbReference type="PROSITE" id="PS51352">
    <property type="entry name" value="THIOREDOXIN_2"/>
    <property type="match status" value="1"/>
</dbReference>
<dbReference type="InterPro" id="IPR036249">
    <property type="entry name" value="Thioredoxin-like_sf"/>
</dbReference>
<reference evidence="2" key="1">
    <citation type="submission" date="2020-10" db="EMBL/GenBank/DDBJ databases">
        <authorList>
            <person name="Lu T."/>
            <person name="Wang Q."/>
            <person name="Han X."/>
        </authorList>
    </citation>
    <scope>NUCLEOTIDE SEQUENCE</scope>
    <source>
        <strain evidence="2">WQ 366</strain>
    </source>
</reference>
<dbReference type="PANTHER" id="PTHR42852:SF13">
    <property type="entry name" value="PROTEIN DIPZ"/>
    <property type="match status" value="1"/>
</dbReference>
<dbReference type="InterPro" id="IPR013766">
    <property type="entry name" value="Thioredoxin_domain"/>
</dbReference>
<dbReference type="Proteomes" id="UP001165302">
    <property type="component" value="Unassembled WGS sequence"/>
</dbReference>
<evidence type="ECO:0000313" key="2">
    <source>
        <dbReference type="EMBL" id="MCA5005098.1"/>
    </source>
</evidence>
<dbReference type="SUPFAM" id="SSF52833">
    <property type="entry name" value="Thioredoxin-like"/>
    <property type="match status" value="1"/>
</dbReference>
<dbReference type="Gene3D" id="3.40.30.10">
    <property type="entry name" value="Glutaredoxin"/>
    <property type="match status" value="1"/>
</dbReference>
<proteinExistence type="predicted"/>
<dbReference type="InterPro" id="IPR050553">
    <property type="entry name" value="Thioredoxin_ResA/DsbE_sf"/>
</dbReference>
<dbReference type="InterPro" id="IPR000866">
    <property type="entry name" value="AhpC/TSA"/>
</dbReference>
<dbReference type="PANTHER" id="PTHR42852">
    <property type="entry name" value="THIOL:DISULFIDE INTERCHANGE PROTEIN DSBE"/>
    <property type="match status" value="1"/>
</dbReference>
<evidence type="ECO:0000259" key="1">
    <source>
        <dbReference type="PROSITE" id="PS51352"/>
    </source>
</evidence>
<name>A0ABS7Z4J5_9SPHI</name>
<protein>
    <submittedName>
        <fullName evidence="2">TlpA family protein disulfide reductase</fullName>
    </submittedName>
</protein>
<comment type="caution">
    <text evidence="2">The sequence shown here is derived from an EMBL/GenBank/DDBJ whole genome shotgun (WGS) entry which is preliminary data.</text>
</comment>
<organism evidence="2 3">
    <name type="scientific">Sphingobacterium bovistauri</name>
    <dbReference type="NCBI Taxonomy" id="2781959"/>
    <lineage>
        <taxon>Bacteria</taxon>
        <taxon>Pseudomonadati</taxon>
        <taxon>Bacteroidota</taxon>
        <taxon>Sphingobacteriia</taxon>
        <taxon>Sphingobacteriales</taxon>
        <taxon>Sphingobacteriaceae</taxon>
        <taxon>Sphingobacterium</taxon>
    </lineage>
</organism>
<feature type="domain" description="Thioredoxin" evidence="1">
    <location>
        <begin position="1"/>
        <end position="148"/>
    </location>
</feature>
<gene>
    <name evidence="2" type="ORF">IPZ78_08020</name>
</gene>
<keyword evidence="3" id="KW-1185">Reference proteome</keyword>
<evidence type="ECO:0000313" key="3">
    <source>
        <dbReference type="Proteomes" id="UP001165302"/>
    </source>
</evidence>
<accession>A0ABS7Z4J5</accession>
<dbReference type="Pfam" id="PF00578">
    <property type="entry name" value="AhpC-TSA"/>
    <property type="match status" value="1"/>
</dbReference>
<dbReference type="CDD" id="cd02966">
    <property type="entry name" value="TlpA_like_family"/>
    <property type="match status" value="1"/>
</dbReference>
<dbReference type="EMBL" id="JADEYP010000012">
    <property type="protein sequence ID" value="MCA5005098.1"/>
    <property type="molecule type" value="Genomic_DNA"/>
</dbReference>
<sequence>MIKKTAPDFTLEDLNGQKVSLSDLKGKIVILDFWATWCSPCIQSFPGMQASIEKYKDDDRIKFIFVNTWESDINPQEKVKTFLKNNNYLFNVLFDNSNTPVNAIATSYGVRGIPHKVVIDQNGFIRFESSGSSSNINSIVSEMSAKIELILTEPQPNN</sequence>